<gene>
    <name evidence="1" type="ORF">CRM92_09835</name>
</gene>
<dbReference type="RefSeq" id="WP_098043093.1">
    <property type="nucleotide sequence ID" value="NZ_CAURLQ010000001.1"/>
</dbReference>
<name>A0A2A8D3V4_9MICC</name>
<organism evidence="1 2">
    <name type="scientific">Rothia dentocariosa</name>
    <dbReference type="NCBI Taxonomy" id="2047"/>
    <lineage>
        <taxon>Bacteria</taxon>
        <taxon>Bacillati</taxon>
        <taxon>Actinomycetota</taxon>
        <taxon>Actinomycetes</taxon>
        <taxon>Micrococcales</taxon>
        <taxon>Micrococcaceae</taxon>
        <taxon>Rothia</taxon>
    </lineage>
</organism>
<evidence type="ECO:0000313" key="2">
    <source>
        <dbReference type="Proteomes" id="UP000219947"/>
    </source>
</evidence>
<protein>
    <submittedName>
        <fullName evidence="1">Uncharacterized protein</fullName>
    </submittedName>
</protein>
<keyword evidence="2" id="KW-1185">Reference proteome</keyword>
<dbReference type="EMBL" id="PDEV01000005">
    <property type="protein sequence ID" value="PEN15571.1"/>
    <property type="molecule type" value="Genomic_DNA"/>
</dbReference>
<dbReference type="Proteomes" id="UP000219947">
    <property type="component" value="Unassembled WGS sequence"/>
</dbReference>
<comment type="caution">
    <text evidence="1">The sequence shown here is derived from an EMBL/GenBank/DDBJ whole genome shotgun (WGS) entry which is preliminary data.</text>
</comment>
<reference evidence="1" key="1">
    <citation type="submission" date="2017-10" db="EMBL/GenBank/DDBJ databases">
        <title>Kefir isolates.</title>
        <authorList>
            <person name="Kim Y."/>
            <person name="Blasche S."/>
        </authorList>
    </citation>
    <scope>NUCLEOTIDE SEQUENCE [LARGE SCALE GENOMIC DNA]</scope>
    <source>
        <strain evidence="1">OG2-2</strain>
    </source>
</reference>
<accession>A0A2A8D3V4</accession>
<proteinExistence type="predicted"/>
<sequence>MGENNPKNARLARLQERRAAIQARMDAHVIGGGPVAKSLALIERMRAEGATDLEIDTALAKKKLPSVIEVGRKSVLHVPGWWLLTRRKKRLDRKIHALGGS</sequence>
<dbReference type="AlphaFoldDB" id="A0A2A8D3V4"/>
<evidence type="ECO:0000313" key="1">
    <source>
        <dbReference type="EMBL" id="PEN15571.1"/>
    </source>
</evidence>